<proteinExistence type="predicted"/>
<evidence type="ECO:0008006" key="4">
    <source>
        <dbReference type="Google" id="ProtNLM"/>
    </source>
</evidence>
<feature type="chain" id="PRO_5045629023" description="Secreted protein" evidence="1">
    <location>
        <begin position="29"/>
        <end position="123"/>
    </location>
</feature>
<name>A0ABP5LP14_9ACTN</name>
<gene>
    <name evidence="2" type="ORF">GCM10009760_46050</name>
</gene>
<feature type="signal peptide" evidence="1">
    <location>
        <begin position="1"/>
        <end position="28"/>
    </location>
</feature>
<evidence type="ECO:0000313" key="3">
    <source>
        <dbReference type="Proteomes" id="UP001422759"/>
    </source>
</evidence>
<keyword evidence="1" id="KW-0732">Signal</keyword>
<sequence length="123" mass="12623">MPRLRTALGVALLSAAATVTLSVAPAQASPGGTSNVCGSSSTPAGWVDVQWWHSSGCGSWDFSPNTKQIEQLTGLPVGTSVNACSTTYPPAGWAIVGSYYSSGCQVGSVPSFNPNTWTLTRVS</sequence>
<evidence type="ECO:0000313" key="2">
    <source>
        <dbReference type="EMBL" id="GAA2151049.1"/>
    </source>
</evidence>
<protein>
    <recommendedName>
        <fullName evidence="4">Secreted protein</fullName>
    </recommendedName>
</protein>
<dbReference type="EMBL" id="BAAANT010000030">
    <property type="protein sequence ID" value="GAA2151049.1"/>
    <property type="molecule type" value="Genomic_DNA"/>
</dbReference>
<keyword evidence="3" id="KW-1185">Reference proteome</keyword>
<dbReference type="RefSeq" id="WP_344467824.1">
    <property type="nucleotide sequence ID" value="NZ_BAAANT010000030.1"/>
</dbReference>
<dbReference type="Proteomes" id="UP001422759">
    <property type="component" value="Unassembled WGS sequence"/>
</dbReference>
<comment type="caution">
    <text evidence="2">The sequence shown here is derived from an EMBL/GenBank/DDBJ whole genome shotgun (WGS) entry which is preliminary data.</text>
</comment>
<organism evidence="2 3">
    <name type="scientific">Kitasatospora kazusensis</name>
    <dbReference type="NCBI Taxonomy" id="407974"/>
    <lineage>
        <taxon>Bacteria</taxon>
        <taxon>Bacillati</taxon>
        <taxon>Actinomycetota</taxon>
        <taxon>Actinomycetes</taxon>
        <taxon>Kitasatosporales</taxon>
        <taxon>Streptomycetaceae</taxon>
        <taxon>Kitasatospora</taxon>
    </lineage>
</organism>
<reference evidence="3" key="1">
    <citation type="journal article" date="2019" name="Int. J. Syst. Evol. Microbiol.">
        <title>The Global Catalogue of Microorganisms (GCM) 10K type strain sequencing project: providing services to taxonomists for standard genome sequencing and annotation.</title>
        <authorList>
            <consortium name="The Broad Institute Genomics Platform"/>
            <consortium name="The Broad Institute Genome Sequencing Center for Infectious Disease"/>
            <person name="Wu L."/>
            <person name="Ma J."/>
        </authorList>
    </citation>
    <scope>NUCLEOTIDE SEQUENCE [LARGE SCALE GENOMIC DNA]</scope>
    <source>
        <strain evidence="3">JCM 14560</strain>
    </source>
</reference>
<accession>A0ABP5LP14</accession>
<evidence type="ECO:0000256" key="1">
    <source>
        <dbReference type="SAM" id="SignalP"/>
    </source>
</evidence>